<proteinExistence type="predicted"/>
<dbReference type="InterPro" id="IPR029070">
    <property type="entry name" value="Chitinase_insertion_sf"/>
</dbReference>
<dbReference type="SMART" id="SM00636">
    <property type="entry name" value="Glyco_18"/>
    <property type="match status" value="1"/>
</dbReference>
<dbReference type="EnsemblMetazoa" id="CLYHEMT020552.1">
    <property type="protein sequence ID" value="CLYHEMP020552.1"/>
    <property type="gene ID" value="CLYHEMG020552"/>
</dbReference>
<dbReference type="RefSeq" id="XP_066933742.1">
    <property type="nucleotide sequence ID" value="XM_067077641.1"/>
</dbReference>
<dbReference type="GO" id="GO:0005975">
    <property type="term" value="P:carbohydrate metabolic process"/>
    <property type="evidence" value="ECO:0007669"/>
    <property type="project" value="InterPro"/>
</dbReference>
<evidence type="ECO:0000256" key="1">
    <source>
        <dbReference type="ARBA" id="ARBA00023157"/>
    </source>
</evidence>
<dbReference type="InterPro" id="IPR011583">
    <property type="entry name" value="Chitinase_II/V-like_cat"/>
</dbReference>
<feature type="domain" description="GH18" evidence="3">
    <location>
        <begin position="57"/>
        <end position="417"/>
    </location>
</feature>
<reference evidence="4" key="1">
    <citation type="submission" date="2021-01" db="UniProtKB">
        <authorList>
            <consortium name="EnsemblMetazoa"/>
        </authorList>
    </citation>
    <scope>IDENTIFICATION</scope>
</reference>
<feature type="transmembrane region" description="Helical" evidence="2">
    <location>
        <begin position="21"/>
        <end position="43"/>
    </location>
</feature>
<dbReference type="PANTHER" id="PTHR11177:SF317">
    <property type="entry name" value="CHITINASE 12-RELATED"/>
    <property type="match status" value="1"/>
</dbReference>
<sequence length="430" mass="48336">MDDGKTGKGFVKRHGKLLKGLLFTSLGIVIIMLIITLTIWVILPSFLTSEKTGVSPNKTICFYANWAQYRKNEGRFLPENIDPSLCTHITYAHLKVDLNTHALVQRQPNDDLLLAQIVALKEVNPELKVIISVGGWNHEKEPRFSNMVRNQTTRGIFIQSSISYILQHRLDGISIDWEYPTHRGTSGPEDKHRYTLLLREFREAFTLQQLPFTLSASVSAGRRVISSAYEIPEIEQYVHWVNIMAYALHGAWEDETGHHTAMTGGLPNVPDSIEAWRELGMPDDKINVGVATYGRTYKLLFKEEFDIGGPVLGAGNAGTYTKGAGILSYYEICALNWTHRTPYWESVAGKPYASDKDQWVGYETPESIASEIRTLFSDRCYHGIAVWNLGYDDFNGTFCGQGKFPLLKSAVKTLHESRSCKVTQSNASVP</sequence>
<evidence type="ECO:0000313" key="4">
    <source>
        <dbReference type="EnsemblMetazoa" id="CLYHEMP020552.1"/>
    </source>
</evidence>
<dbReference type="GO" id="GO:0004568">
    <property type="term" value="F:chitinase activity"/>
    <property type="evidence" value="ECO:0007669"/>
    <property type="project" value="TreeGrafter"/>
</dbReference>
<dbReference type="GO" id="GO:0005576">
    <property type="term" value="C:extracellular region"/>
    <property type="evidence" value="ECO:0007669"/>
    <property type="project" value="TreeGrafter"/>
</dbReference>
<dbReference type="SUPFAM" id="SSF54556">
    <property type="entry name" value="Chitinase insertion domain"/>
    <property type="match status" value="1"/>
</dbReference>
<dbReference type="InterPro" id="IPR001223">
    <property type="entry name" value="Glyco_hydro18_cat"/>
</dbReference>
<dbReference type="Gene3D" id="3.10.50.10">
    <property type="match status" value="1"/>
</dbReference>
<evidence type="ECO:0000313" key="5">
    <source>
        <dbReference type="Proteomes" id="UP000594262"/>
    </source>
</evidence>
<dbReference type="PANTHER" id="PTHR11177">
    <property type="entry name" value="CHITINASE"/>
    <property type="match status" value="1"/>
</dbReference>
<dbReference type="Pfam" id="PF00704">
    <property type="entry name" value="Glyco_hydro_18"/>
    <property type="match status" value="1"/>
</dbReference>
<dbReference type="GeneID" id="136821406"/>
<dbReference type="InterPro" id="IPR017853">
    <property type="entry name" value="GH"/>
</dbReference>
<dbReference type="InterPro" id="IPR050314">
    <property type="entry name" value="Glycosyl_Hydrlase_18"/>
</dbReference>
<evidence type="ECO:0000256" key="2">
    <source>
        <dbReference type="SAM" id="Phobius"/>
    </source>
</evidence>
<protein>
    <recommendedName>
        <fullName evidence="3">GH18 domain-containing protein</fullName>
    </recommendedName>
</protein>
<dbReference type="AlphaFoldDB" id="A0A7M5XC42"/>
<dbReference type="FunFam" id="3.10.50.10:FF:000001">
    <property type="entry name" value="Chitinase 3-like 1"/>
    <property type="match status" value="1"/>
</dbReference>
<dbReference type="SUPFAM" id="SSF51445">
    <property type="entry name" value="(Trans)glycosidases"/>
    <property type="match status" value="1"/>
</dbReference>
<dbReference type="GO" id="GO:0008061">
    <property type="term" value="F:chitin binding"/>
    <property type="evidence" value="ECO:0007669"/>
    <property type="project" value="InterPro"/>
</dbReference>
<keyword evidence="5" id="KW-1185">Reference proteome</keyword>
<dbReference type="PROSITE" id="PS51910">
    <property type="entry name" value="GH18_2"/>
    <property type="match status" value="1"/>
</dbReference>
<dbReference type="GO" id="GO:0006032">
    <property type="term" value="P:chitin catabolic process"/>
    <property type="evidence" value="ECO:0007669"/>
    <property type="project" value="TreeGrafter"/>
</dbReference>
<accession>A0A7M5XC42</accession>
<keyword evidence="1" id="KW-1015">Disulfide bond</keyword>
<keyword evidence="2" id="KW-0812">Transmembrane</keyword>
<evidence type="ECO:0000259" key="3">
    <source>
        <dbReference type="PROSITE" id="PS51910"/>
    </source>
</evidence>
<dbReference type="OrthoDB" id="73875at2759"/>
<dbReference type="Gene3D" id="3.20.20.80">
    <property type="entry name" value="Glycosidases"/>
    <property type="match status" value="1"/>
</dbReference>
<name>A0A7M5XC42_9CNID</name>
<dbReference type="Proteomes" id="UP000594262">
    <property type="component" value="Unplaced"/>
</dbReference>
<keyword evidence="2" id="KW-1133">Transmembrane helix</keyword>
<organism evidence="4 5">
    <name type="scientific">Clytia hemisphaerica</name>
    <dbReference type="NCBI Taxonomy" id="252671"/>
    <lineage>
        <taxon>Eukaryota</taxon>
        <taxon>Metazoa</taxon>
        <taxon>Cnidaria</taxon>
        <taxon>Hydrozoa</taxon>
        <taxon>Hydroidolina</taxon>
        <taxon>Leptothecata</taxon>
        <taxon>Obeliida</taxon>
        <taxon>Clytiidae</taxon>
        <taxon>Clytia</taxon>
    </lineage>
</organism>
<keyword evidence="2" id="KW-0472">Membrane</keyword>